<keyword evidence="2" id="KW-1185">Reference proteome</keyword>
<evidence type="ECO:0000313" key="1">
    <source>
        <dbReference type="EMBL" id="KAJ5617744.1"/>
    </source>
</evidence>
<reference evidence="1" key="2">
    <citation type="submission" date="2023-01" db="EMBL/GenBank/DDBJ databases">
        <authorList>
            <person name="Petersen C."/>
        </authorList>
    </citation>
    <scope>NUCLEOTIDE SEQUENCE</scope>
    <source>
        <strain evidence="1">IBT 12815</strain>
    </source>
</reference>
<reference evidence="1" key="1">
    <citation type="journal article" date="2023" name="IMA Fungus">
        <title>Comparative genomic study of the Penicillium genus elucidates a diverse pangenome and 15 lateral gene transfer events.</title>
        <authorList>
            <person name="Petersen C."/>
            <person name="Sorensen T."/>
            <person name="Nielsen M.R."/>
            <person name="Sondergaard T.E."/>
            <person name="Sorensen J.L."/>
            <person name="Fitzpatrick D.A."/>
            <person name="Frisvad J.C."/>
            <person name="Nielsen K.L."/>
        </authorList>
    </citation>
    <scope>NUCLEOTIDE SEQUENCE</scope>
    <source>
        <strain evidence="1">IBT 12815</strain>
    </source>
</reference>
<accession>A0AAD6H9A4</accession>
<organism evidence="1 2">
    <name type="scientific">Penicillium hordei</name>
    <dbReference type="NCBI Taxonomy" id="40994"/>
    <lineage>
        <taxon>Eukaryota</taxon>
        <taxon>Fungi</taxon>
        <taxon>Dikarya</taxon>
        <taxon>Ascomycota</taxon>
        <taxon>Pezizomycotina</taxon>
        <taxon>Eurotiomycetes</taxon>
        <taxon>Eurotiomycetidae</taxon>
        <taxon>Eurotiales</taxon>
        <taxon>Aspergillaceae</taxon>
        <taxon>Penicillium</taxon>
    </lineage>
</organism>
<dbReference type="Proteomes" id="UP001213799">
    <property type="component" value="Unassembled WGS sequence"/>
</dbReference>
<comment type="caution">
    <text evidence="1">The sequence shown here is derived from an EMBL/GenBank/DDBJ whole genome shotgun (WGS) entry which is preliminary data.</text>
</comment>
<dbReference type="EMBL" id="JAQJAE010000001">
    <property type="protein sequence ID" value="KAJ5617744.1"/>
    <property type="molecule type" value="Genomic_DNA"/>
</dbReference>
<name>A0AAD6H9A4_9EURO</name>
<dbReference type="RefSeq" id="XP_056758911.1">
    <property type="nucleotide sequence ID" value="XM_056893916.1"/>
</dbReference>
<sequence length="92" mass="10325">MVVIASYVFGMILLRPQINEHILQLRLWKDGHSSTAARKRKWIGSYQSCIGPDRALLDPKNKNTAMKGYTVGISQVCGLSKIITNHSELQLD</sequence>
<proteinExistence type="predicted"/>
<evidence type="ECO:0000313" key="2">
    <source>
        <dbReference type="Proteomes" id="UP001213799"/>
    </source>
</evidence>
<gene>
    <name evidence="1" type="ORF">N7537_002858</name>
</gene>
<dbReference type="GeneID" id="81584158"/>
<protein>
    <submittedName>
        <fullName evidence="1">Uncharacterized protein</fullName>
    </submittedName>
</protein>
<dbReference type="AlphaFoldDB" id="A0AAD6H9A4"/>